<protein>
    <recommendedName>
        <fullName evidence="4">Ig-like domain-containing protein</fullName>
    </recommendedName>
</protein>
<dbReference type="EMBL" id="JAHBOH010000001">
    <property type="protein sequence ID" value="MBT0993597.1"/>
    <property type="molecule type" value="Genomic_DNA"/>
</dbReference>
<accession>A0ABS5TWX5</accession>
<keyword evidence="1" id="KW-0812">Transmembrane</keyword>
<dbReference type="RefSeq" id="WP_214347444.1">
    <property type="nucleotide sequence ID" value="NZ_JAHBOH010000001.1"/>
</dbReference>
<sequence length="189" mass="19721">MTSEHDVVSRLRDVSSTAPVPPLDADAVLALGRRARRRRALVRGSCVLAVFLAAGTVLGQVERGTPTPTADRGSFASAASTPAEILDSYRGWPTDVAVDTSEGGVVDLEAGTVTVWTTTSSSCFESPEWVRASGSTVHVTFSTDRVTPPPEGVLVCTADSVPQTFVIALPVGYAPDGEPSVVIEVPDGR</sequence>
<comment type="caution">
    <text evidence="2">The sequence shown here is derived from an EMBL/GenBank/DDBJ whole genome shotgun (WGS) entry which is preliminary data.</text>
</comment>
<gene>
    <name evidence="2" type="ORF">KIN34_04765</name>
</gene>
<feature type="transmembrane region" description="Helical" evidence="1">
    <location>
        <begin position="40"/>
        <end position="59"/>
    </location>
</feature>
<evidence type="ECO:0000313" key="3">
    <source>
        <dbReference type="Proteomes" id="UP000722125"/>
    </source>
</evidence>
<organism evidence="2 3">
    <name type="scientific">Cellulomonas fulva</name>
    <dbReference type="NCBI Taxonomy" id="2835530"/>
    <lineage>
        <taxon>Bacteria</taxon>
        <taxon>Bacillati</taxon>
        <taxon>Actinomycetota</taxon>
        <taxon>Actinomycetes</taxon>
        <taxon>Micrococcales</taxon>
        <taxon>Cellulomonadaceae</taxon>
        <taxon>Cellulomonas</taxon>
    </lineage>
</organism>
<keyword evidence="1" id="KW-0472">Membrane</keyword>
<dbReference type="Proteomes" id="UP000722125">
    <property type="component" value="Unassembled WGS sequence"/>
</dbReference>
<reference evidence="2 3" key="1">
    <citation type="submission" date="2021-05" db="EMBL/GenBank/DDBJ databases">
        <title>Description of Cellulomonas sp. DKR-3 sp. nov.</title>
        <authorList>
            <person name="Dahal R.H."/>
            <person name="Chaudhary D.K."/>
        </authorList>
    </citation>
    <scope>NUCLEOTIDE SEQUENCE [LARGE SCALE GENOMIC DNA]</scope>
    <source>
        <strain evidence="2 3">DKR-3</strain>
    </source>
</reference>
<keyword evidence="3" id="KW-1185">Reference proteome</keyword>
<evidence type="ECO:0000313" key="2">
    <source>
        <dbReference type="EMBL" id="MBT0993597.1"/>
    </source>
</evidence>
<evidence type="ECO:0000256" key="1">
    <source>
        <dbReference type="SAM" id="Phobius"/>
    </source>
</evidence>
<keyword evidence="1" id="KW-1133">Transmembrane helix</keyword>
<evidence type="ECO:0008006" key="4">
    <source>
        <dbReference type="Google" id="ProtNLM"/>
    </source>
</evidence>
<name>A0ABS5TWX5_9CELL</name>
<proteinExistence type="predicted"/>